<gene>
    <name evidence="3" type="primary">Tnfrsf9</name>
    <name evidence="3" type="ORF">GEOCAL_R09730</name>
</gene>
<dbReference type="PROSITE" id="PS50050">
    <property type="entry name" value="TNFR_NGFR_2"/>
    <property type="match status" value="1"/>
</dbReference>
<dbReference type="OrthoDB" id="9423210at2759"/>
<accession>A0A7K4JBL7</accession>
<feature type="domain" description="TNFR-Cys" evidence="2">
    <location>
        <begin position="3"/>
        <end position="42"/>
    </location>
</feature>
<proteinExistence type="predicted"/>
<dbReference type="SUPFAM" id="SSF57586">
    <property type="entry name" value="TNF receptor-like"/>
    <property type="match status" value="1"/>
</dbReference>
<dbReference type="Gene3D" id="2.10.50.10">
    <property type="entry name" value="Tumor Necrosis Factor Receptor, subunit A, domain 2"/>
    <property type="match status" value="2"/>
</dbReference>
<reference evidence="3 4" key="1">
    <citation type="submission" date="2019-09" db="EMBL/GenBank/DDBJ databases">
        <title>Bird 10,000 Genomes (B10K) Project - Family phase.</title>
        <authorList>
            <person name="Zhang G."/>
        </authorList>
    </citation>
    <scope>NUCLEOTIDE SEQUENCE [LARGE SCALE GENOMIC DNA]</scope>
    <source>
        <strain evidence="3">B10K-CU-031-07</strain>
        <tissue evidence="3">Muscle</tissue>
    </source>
</reference>
<dbReference type="GO" id="GO:0042127">
    <property type="term" value="P:regulation of cell population proliferation"/>
    <property type="evidence" value="ECO:0007669"/>
    <property type="project" value="TreeGrafter"/>
</dbReference>
<feature type="disulfide bond" evidence="1">
    <location>
        <begin position="24"/>
        <end position="42"/>
    </location>
</feature>
<dbReference type="Pfam" id="PF00020">
    <property type="entry name" value="TNFR_c6"/>
    <property type="match status" value="2"/>
</dbReference>
<dbReference type="PANTHER" id="PTHR47139:SF1">
    <property type="entry name" value="TUMOR NECROSIS FACTOR RECEPTOR SUPERFAMILY MEMBER 9"/>
    <property type="match status" value="1"/>
</dbReference>
<evidence type="ECO:0000256" key="1">
    <source>
        <dbReference type="PROSITE-ProRule" id="PRU00206"/>
    </source>
</evidence>
<dbReference type="AlphaFoldDB" id="A0A7K4JBL7"/>
<comment type="caution">
    <text evidence="1">Lacks conserved residue(s) required for the propagation of feature annotation.</text>
</comment>
<dbReference type="GO" id="GO:0038023">
    <property type="term" value="F:signaling receptor activity"/>
    <property type="evidence" value="ECO:0007669"/>
    <property type="project" value="TreeGrafter"/>
</dbReference>
<evidence type="ECO:0000313" key="4">
    <source>
        <dbReference type="Proteomes" id="UP000531151"/>
    </source>
</evidence>
<comment type="caution">
    <text evidence="3">The sequence shown here is derived from an EMBL/GenBank/DDBJ whole genome shotgun (WGS) entry which is preliminary data.</text>
</comment>
<name>A0A7K4JBL7_GEOCA</name>
<feature type="non-terminal residue" evidence="3">
    <location>
        <position position="1"/>
    </location>
</feature>
<dbReference type="InterPro" id="IPR001368">
    <property type="entry name" value="TNFR/NGFR_Cys_rich_reg"/>
</dbReference>
<feature type="disulfide bond" evidence="1">
    <location>
        <begin position="21"/>
        <end position="34"/>
    </location>
</feature>
<sequence>CRLCPAGTFSSAAGRVACSLCRKCQGIFRYLRECSPESDAECTCKHGYRCSDDSCSRCSRACGVGQEDTRSGCQTCRYGTFNDQPNGSCKNWTKCSENQVLEPGTAAKDVICKHTSNNLTLVTTLPTT</sequence>
<dbReference type="PANTHER" id="PTHR47139">
    <property type="entry name" value="TUMOR NECROSIS FACTOR RECEPTOR SUPERFAMILY MEMBER 9"/>
    <property type="match status" value="1"/>
</dbReference>
<dbReference type="SMART" id="SM00208">
    <property type="entry name" value="TNFR"/>
    <property type="match status" value="2"/>
</dbReference>
<dbReference type="Proteomes" id="UP000531151">
    <property type="component" value="Unassembled WGS sequence"/>
</dbReference>
<evidence type="ECO:0000313" key="3">
    <source>
        <dbReference type="EMBL" id="NWH62653.1"/>
    </source>
</evidence>
<feature type="repeat" description="TNFR-Cys" evidence="1">
    <location>
        <begin position="3"/>
        <end position="42"/>
    </location>
</feature>
<keyword evidence="1" id="KW-1015">Disulfide bond</keyword>
<organism evidence="3 4">
    <name type="scientific">Geococcyx californianus</name>
    <name type="common">Greater roadrunner</name>
    <name type="synonym">Saurothera californiana</name>
    <dbReference type="NCBI Taxonomy" id="8947"/>
    <lineage>
        <taxon>Eukaryota</taxon>
        <taxon>Metazoa</taxon>
        <taxon>Chordata</taxon>
        <taxon>Craniata</taxon>
        <taxon>Vertebrata</taxon>
        <taxon>Euteleostomi</taxon>
        <taxon>Archelosauria</taxon>
        <taxon>Archosauria</taxon>
        <taxon>Dinosauria</taxon>
        <taxon>Saurischia</taxon>
        <taxon>Theropoda</taxon>
        <taxon>Coelurosauria</taxon>
        <taxon>Aves</taxon>
        <taxon>Neognathae</taxon>
        <taxon>Neoaves</taxon>
        <taxon>Otidimorphae</taxon>
        <taxon>Cuculiformes</taxon>
        <taxon>Neomorphidae</taxon>
        <taxon>Geococcyx</taxon>
    </lineage>
</organism>
<dbReference type="EMBL" id="VWPV01019771">
    <property type="protein sequence ID" value="NWH62653.1"/>
    <property type="molecule type" value="Genomic_DNA"/>
</dbReference>
<feature type="non-terminal residue" evidence="3">
    <location>
        <position position="128"/>
    </location>
</feature>
<evidence type="ECO:0000259" key="2">
    <source>
        <dbReference type="PROSITE" id="PS50050"/>
    </source>
</evidence>
<protein>
    <submittedName>
        <fullName evidence="3">TNR9 factor</fullName>
    </submittedName>
</protein>
<keyword evidence="4" id="KW-1185">Reference proteome</keyword>